<dbReference type="RefSeq" id="WP_315570540.1">
    <property type="nucleotide sequence ID" value="NZ_CP118866.1"/>
</dbReference>
<dbReference type="InterPro" id="IPR000352">
    <property type="entry name" value="Pep_chain_release_fac_I"/>
</dbReference>
<keyword evidence="5 6" id="KW-0648">Protein biosynthesis</keyword>
<dbReference type="InterPro" id="IPR005139">
    <property type="entry name" value="PCRF"/>
</dbReference>
<dbReference type="Gene3D" id="1.20.58.410">
    <property type="entry name" value="Release factor"/>
    <property type="match status" value="1"/>
</dbReference>
<dbReference type="SMART" id="SM00937">
    <property type="entry name" value="PCRF"/>
    <property type="match status" value="1"/>
</dbReference>
<comment type="PTM">
    <text evidence="6">Methylated by PrmC. Methylation increases the termination efficiency of RF2.</text>
</comment>
<dbReference type="Pfam" id="PF00472">
    <property type="entry name" value="RF-1"/>
    <property type="match status" value="1"/>
</dbReference>
<keyword evidence="4 6" id="KW-0488">Methylation</keyword>
<dbReference type="SUPFAM" id="SSF75620">
    <property type="entry name" value="Release factor"/>
    <property type="match status" value="1"/>
</dbReference>
<dbReference type="PANTHER" id="PTHR43116:SF3">
    <property type="entry name" value="CLASS I PEPTIDE CHAIN RELEASE FACTOR"/>
    <property type="match status" value="1"/>
</dbReference>
<evidence type="ECO:0000313" key="9">
    <source>
        <dbReference type="EMBL" id="WEG35151.1"/>
    </source>
</evidence>
<proteinExistence type="inferred from homology"/>
<feature type="domain" description="Prokaryotic-type class I peptide chain release factors" evidence="8">
    <location>
        <begin position="248"/>
        <end position="264"/>
    </location>
</feature>
<name>A0ABY8C3E5_9FIRM</name>
<comment type="function">
    <text evidence="1 6">Peptide chain release factor 2 directs the termination of translation in response to the peptide chain termination codons UGA and UAA.</text>
</comment>
<dbReference type="HAMAP" id="MF_00094">
    <property type="entry name" value="Rel_fac_2"/>
    <property type="match status" value="1"/>
</dbReference>
<comment type="similarity">
    <text evidence="2 6">Belongs to the prokaryotic/mitochondrial release factor family.</text>
</comment>
<reference evidence="9 10" key="1">
    <citation type="submission" date="2023-02" db="EMBL/GenBank/DDBJ databases">
        <title>Novel Oscillospiraceae bacterial genomes.</title>
        <authorList>
            <person name="Srinivasan S."/>
            <person name="Austin M.N."/>
            <person name="Fiedler T.L."/>
            <person name="Strenk S.M."/>
            <person name="Agnew K.J."/>
            <person name="Nagana Gowda G.A."/>
            <person name="Raftery D."/>
            <person name="Beamer M.A."/>
            <person name="Achilles S.L."/>
            <person name="Wiesenfeld H.C."/>
            <person name="Fredricks D.N."/>
            <person name="Hillier S.L."/>
        </authorList>
    </citation>
    <scope>NUCLEOTIDE SEQUENCE [LARGE SCALE GENOMIC DNA]</scope>
    <source>
        <strain evidence="9 10">CHIC02 1186E3-8</strain>
    </source>
</reference>
<keyword evidence="6" id="KW-0963">Cytoplasm</keyword>
<dbReference type="NCBIfam" id="TIGR00020">
    <property type="entry name" value="prfB"/>
    <property type="match status" value="1"/>
</dbReference>
<comment type="subcellular location">
    <subcellularLocation>
        <location evidence="6">Cytoplasm</location>
    </subcellularLocation>
</comment>
<dbReference type="InterPro" id="IPR004374">
    <property type="entry name" value="PrfB"/>
</dbReference>
<evidence type="ECO:0000256" key="1">
    <source>
        <dbReference type="ARBA" id="ARBA00002613"/>
    </source>
</evidence>
<protein>
    <recommendedName>
        <fullName evidence="3 6">Peptide chain release factor 2</fullName>
        <shortName evidence="6">RF-2</shortName>
    </recommendedName>
</protein>
<organism evidence="9 10">
    <name type="scientific">Amygdalobacter indicium</name>
    <dbReference type="NCBI Taxonomy" id="3029272"/>
    <lineage>
        <taxon>Bacteria</taxon>
        <taxon>Bacillati</taxon>
        <taxon>Bacillota</taxon>
        <taxon>Clostridia</taxon>
        <taxon>Eubacteriales</taxon>
        <taxon>Oscillospiraceae</taxon>
        <taxon>Amygdalobacter</taxon>
    </lineage>
</organism>
<evidence type="ECO:0000256" key="4">
    <source>
        <dbReference type="ARBA" id="ARBA00022481"/>
    </source>
</evidence>
<dbReference type="InterPro" id="IPR045853">
    <property type="entry name" value="Pep_chain_release_fac_I_sf"/>
</dbReference>
<evidence type="ECO:0000256" key="3">
    <source>
        <dbReference type="ARBA" id="ARBA00019192"/>
    </source>
</evidence>
<dbReference type="Pfam" id="PF03462">
    <property type="entry name" value="PCRF"/>
    <property type="match status" value="1"/>
</dbReference>
<dbReference type="Gene3D" id="3.30.160.20">
    <property type="match status" value="1"/>
</dbReference>
<evidence type="ECO:0000256" key="2">
    <source>
        <dbReference type="ARBA" id="ARBA00010835"/>
    </source>
</evidence>
<sequence length="376" mass="42862">MIDTHELQLQINALKEKLQPLKNALHIDALANYIEELEAVTQEPDFWNNVEKATSVQKDLTDMKKRLNGFENLQQQIGDLHVGLELAALAEAEEQESLLQEVQNGIKQWQEVYTELHLETLFTDKLDDNNAIVTLHAGAGGTEAMDWTEMLYRMYSRFAEQMNFELRELNMVDGEEAGIKSVSFSLKGKHAYGWLRSEHGVHRLVRISPFDASGRRHTSFASCEVLPELSTEIEIKIRPEDLRVDTYRSTGKGGQHVNKTDSAVRLTHLPTGIVAACQAERSQIQNKETAMKMLQAKLYKLAQEKQKESIDDLKGEQLEIAWGSQIRSYVFCPYTLVKDHRTEYEEIDVENVMNGHIQGFVNAYLEQKAGLKQCLN</sequence>
<dbReference type="PROSITE" id="PS00745">
    <property type="entry name" value="RF_PROK_I"/>
    <property type="match status" value="1"/>
</dbReference>
<evidence type="ECO:0000256" key="5">
    <source>
        <dbReference type="ARBA" id="ARBA00022917"/>
    </source>
</evidence>
<gene>
    <name evidence="6 9" type="primary">prfB</name>
    <name evidence="9" type="ORF">PYS61_04225</name>
</gene>
<evidence type="ECO:0000256" key="7">
    <source>
        <dbReference type="SAM" id="Coils"/>
    </source>
</evidence>
<feature type="coiled-coil region" evidence="7">
    <location>
        <begin position="277"/>
        <end position="304"/>
    </location>
</feature>
<dbReference type="PANTHER" id="PTHR43116">
    <property type="entry name" value="PEPTIDE CHAIN RELEASE FACTOR 2"/>
    <property type="match status" value="1"/>
</dbReference>
<keyword evidence="10" id="KW-1185">Reference proteome</keyword>
<keyword evidence="7" id="KW-0175">Coiled coil</keyword>
<feature type="modified residue" description="N5-methylglutamine" evidence="6">
    <location>
        <position position="255"/>
    </location>
</feature>
<dbReference type="Proteomes" id="UP001220478">
    <property type="component" value="Chromosome"/>
</dbReference>
<evidence type="ECO:0000259" key="8">
    <source>
        <dbReference type="PROSITE" id="PS00745"/>
    </source>
</evidence>
<dbReference type="Gene3D" id="3.30.70.1660">
    <property type="match status" value="1"/>
</dbReference>
<evidence type="ECO:0000256" key="6">
    <source>
        <dbReference type="HAMAP-Rule" id="MF_00094"/>
    </source>
</evidence>
<dbReference type="EMBL" id="CP118868">
    <property type="protein sequence ID" value="WEG35151.1"/>
    <property type="molecule type" value="Genomic_DNA"/>
</dbReference>
<evidence type="ECO:0000313" key="10">
    <source>
        <dbReference type="Proteomes" id="UP001220478"/>
    </source>
</evidence>
<accession>A0ABY8C3E5</accession>